<keyword evidence="2 6" id="KW-1003">Cell membrane</keyword>
<feature type="domain" description="VTT" evidence="7">
    <location>
        <begin position="41"/>
        <end position="157"/>
    </location>
</feature>
<evidence type="ECO:0000256" key="5">
    <source>
        <dbReference type="ARBA" id="ARBA00023136"/>
    </source>
</evidence>
<gene>
    <name evidence="8" type="ORF">SAMN02745221_01876</name>
</gene>
<keyword evidence="5 6" id="KW-0472">Membrane</keyword>
<name>A0A1M5QX05_9FIRM</name>
<dbReference type="EMBL" id="FQWY01000039">
    <property type="protein sequence ID" value="SHH18451.1"/>
    <property type="molecule type" value="Genomic_DNA"/>
</dbReference>
<dbReference type="RefSeq" id="WP_159432329.1">
    <property type="nucleotide sequence ID" value="NZ_FQWY01000039.1"/>
</dbReference>
<evidence type="ECO:0000256" key="1">
    <source>
        <dbReference type="ARBA" id="ARBA00004651"/>
    </source>
</evidence>
<dbReference type="Pfam" id="PF09335">
    <property type="entry name" value="VTT_dom"/>
    <property type="match status" value="1"/>
</dbReference>
<sequence>MEMIATFKDMATITSYMRNFGMWAPLIAFILFTLQAAFPVFPYIILASAGGILFGFKTGFLLAWSGALAGACLAYWISRYVASDWVIEQVKDRLGYDLTQIDNRMAFWTIVLVRVLPIFPTPVINVAAGVSGMPFWSFFFSSAIGKIPTAVLYTGLGICLFNTHDVKMAIIIIAAIAMTALLAHFLKKEGKISFIKPGKGE</sequence>
<dbReference type="STRING" id="1123382.SAMN02745221_01876"/>
<keyword evidence="3 6" id="KW-0812">Transmembrane</keyword>
<dbReference type="GO" id="GO:0005886">
    <property type="term" value="C:plasma membrane"/>
    <property type="evidence" value="ECO:0007669"/>
    <property type="project" value="UniProtKB-SubCell"/>
</dbReference>
<dbReference type="InterPro" id="IPR015414">
    <property type="entry name" value="TMEM64"/>
</dbReference>
<keyword evidence="4 6" id="KW-1133">Transmembrane helix</keyword>
<comment type="subcellular location">
    <subcellularLocation>
        <location evidence="1 6">Cell membrane</location>
        <topology evidence="1 6">Multi-pass membrane protein</topology>
    </subcellularLocation>
</comment>
<feature type="transmembrane region" description="Helical" evidence="6">
    <location>
        <begin position="58"/>
        <end position="77"/>
    </location>
</feature>
<evidence type="ECO:0000259" key="7">
    <source>
        <dbReference type="Pfam" id="PF09335"/>
    </source>
</evidence>
<comment type="similarity">
    <text evidence="6">Belongs to the TVP38/TMEM64 family.</text>
</comment>
<dbReference type="PANTHER" id="PTHR12677">
    <property type="entry name" value="GOLGI APPARATUS MEMBRANE PROTEIN TVP38-RELATED"/>
    <property type="match status" value="1"/>
</dbReference>
<feature type="transmembrane region" description="Helical" evidence="6">
    <location>
        <begin position="135"/>
        <end position="156"/>
    </location>
</feature>
<evidence type="ECO:0000313" key="9">
    <source>
        <dbReference type="Proteomes" id="UP000242329"/>
    </source>
</evidence>
<organism evidence="8 9">
    <name type="scientific">Thermosyntropha lipolytica DSM 11003</name>
    <dbReference type="NCBI Taxonomy" id="1123382"/>
    <lineage>
        <taxon>Bacteria</taxon>
        <taxon>Bacillati</taxon>
        <taxon>Bacillota</taxon>
        <taxon>Clostridia</taxon>
        <taxon>Eubacteriales</taxon>
        <taxon>Syntrophomonadaceae</taxon>
        <taxon>Thermosyntropha</taxon>
    </lineage>
</organism>
<protein>
    <recommendedName>
        <fullName evidence="6">TVP38/TMEM64 family membrane protein</fullName>
    </recommendedName>
</protein>
<accession>A0A1M5QX05</accession>
<keyword evidence="9" id="KW-1185">Reference proteome</keyword>
<proteinExistence type="inferred from homology"/>
<dbReference type="OrthoDB" id="9812980at2"/>
<feature type="transmembrane region" description="Helical" evidence="6">
    <location>
        <begin position="105"/>
        <end position="128"/>
    </location>
</feature>
<evidence type="ECO:0000256" key="2">
    <source>
        <dbReference type="ARBA" id="ARBA00022475"/>
    </source>
</evidence>
<dbReference type="Proteomes" id="UP000242329">
    <property type="component" value="Unassembled WGS sequence"/>
</dbReference>
<reference evidence="9" key="1">
    <citation type="submission" date="2016-11" db="EMBL/GenBank/DDBJ databases">
        <authorList>
            <person name="Varghese N."/>
            <person name="Submissions S."/>
        </authorList>
    </citation>
    <scope>NUCLEOTIDE SEQUENCE [LARGE SCALE GENOMIC DNA]</scope>
    <source>
        <strain evidence="9">DSM 11003</strain>
    </source>
</reference>
<evidence type="ECO:0000256" key="6">
    <source>
        <dbReference type="RuleBase" id="RU366058"/>
    </source>
</evidence>
<feature type="transmembrane region" description="Helical" evidence="6">
    <location>
        <begin position="168"/>
        <end position="186"/>
    </location>
</feature>
<feature type="transmembrane region" description="Helical" evidence="6">
    <location>
        <begin position="20"/>
        <end position="46"/>
    </location>
</feature>
<evidence type="ECO:0000256" key="4">
    <source>
        <dbReference type="ARBA" id="ARBA00022989"/>
    </source>
</evidence>
<evidence type="ECO:0000313" key="8">
    <source>
        <dbReference type="EMBL" id="SHH18451.1"/>
    </source>
</evidence>
<dbReference type="PANTHER" id="PTHR12677:SF59">
    <property type="entry name" value="GOLGI APPARATUS MEMBRANE PROTEIN TVP38-RELATED"/>
    <property type="match status" value="1"/>
</dbReference>
<dbReference type="AlphaFoldDB" id="A0A1M5QX05"/>
<evidence type="ECO:0000256" key="3">
    <source>
        <dbReference type="ARBA" id="ARBA00022692"/>
    </source>
</evidence>
<dbReference type="InterPro" id="IPR032816">
    <property type="entry name" value="VTT_dom"/>
</dbReference>